<evidence type="ECO:0000313" key="10">
    <source>
        <dbReference type="EMBL" id="HIX60501.1"/>
    </source>
</evidence>
<dbReference type="SUPFAM" id="SSF51905">
    <property type="entry name" value="FAD/NAD(P)-binding domain"/>
    <property type="match status" value="1"/>
</dbReference>
<evidence type="ECO:0000256" key="3">
    <source>
        <dbReference type="ARBA" id="ARBA00022827"/>
    </source>
</evidence>
<evidence type="ECO:0000256" key="6">
    <source>
        <dbReference type="ARBA" id="ARBA00023284"/>
    </source>
</evidence>
<evidence type="ECO:0000256" key="8">
    <source>
        <dbReference type="RuleBase" id="RU003881"/>
    </source>
</evidence>
<dbReference type="GO" id="GO:0005737">
    <property type="term" value="C:cytoplasm"/>
    <property type="evidence" value="ECO:0007669"/>
    <property type="project" value="InterPro"/>
</dbReference>
<comment type="cofactor">
    <cofactor evidence="8">
        <name>FAD</name>
        <dbReference type="ChEBI" id="CHEBI:57692"/>
    </cofactor>
    <text evidence="8">Binds 1 FAD per subunit.</text>
</comment>
<keyword evidence="3 7" id="KW-0274">FAD</keyword>
<keyword evidence="5" id="KW-1015">Disulfide bond</keyword>
<protein>
    <recommendedName>
        <fullName evidence="7">Thioredoxin reductase</fullName>
        <ecNumber evidence="7">1.8.1.9</ecNumber>
    </recommendedName>
</protein>
<comment type="catalytic activity">
    <reaction evidence="7">
        <text>[thioredoxin]-dithiol + NADP(+) = [thioredoxin]-disulfide + NADPH + H(+)</text>
        <dbReference type="Rhea" id="RHEA:20345"/>
        <dbReference type="Rhea" id="RHEA-COMP:10698"/>
        <dbReference type="Rhea" id="RHEA-COMP:10700"/>
        <dbReference type="ChEBI" id="CHEBI:15378"/>
        <dbReference type="ChEBI" id="CHEBI:29950"/>
        <dbReference type="ChEBI" id="CHEBI:50058"/>
        <dbReference type="ChEBI" id="CHEBI:57783"/>
        <dbReference type="ChEBI" id="CHEBI:58349"/>
        <dbReference type="EC" id="1.8.1.9"/>
    </reaction>
</comment>
<dbReference type="InterPro" id="IPR008255">
    <property type="entry name" value="Pyr_nucl-diS_OxRdtase_2_AS"/>
</dbReference>
<dbReference type="AlphaFoldDB" id="A0A9D1WJP9"/>
<comment type="subunit">
    <text evidence="7">Homodimer.</text>
</comment>
<reference evidence="10" key="2">
    <citation type="submission" date="2021-04" db="EMBL/GenBank/DDBJ databases">
        <authorList>
            <person name="Gilroy R."/>
        </authorList>
    </citation>
    <scope>NUCLEOTIDE SEQUENCE</scope>
    <source>
        <strain evidence="10">ChiSjej1B19-8411</strain>
    </source>
</reference>
<dbReference type="Proteomes" id="UP000886817">
    <property type="component" value="Unassembled WGS sequence"/>
</dbReference>
<dbReference type="GO" id="GO:0004791">
    <property type="term" value="F:thioredoxin-disulfide reductase (NADPH) activity"/>
    <property type="evidence" value="ECO:0007669"/>
    <property type="project" value="UniProtKB-UniRule"/>
</dbReference>
<dbReference type="InterPro" id="IPR005982">
    <property type="entry name" value="Thioredox_Rdtase"/>
</dbReference>
<dbReference type="PROSITE" id="PS00573">
    <property type="entry name" value="PYRIDINE_REDOX_2"/>
    <property type="match status" value="1"/>
</dbReference>
<comment type="similarity">
    <text evidence="1 7">Belongs to the class-II pyridine nucleotide-disulfide oxidoreductase family.</text>
</comment>
<evidence type="ECO:0000313" key="11">
    <source>
        <dbReference type="Proteomes" id="UP000886817"/>
    </source>
</evidence>
<name>A0A9D1WJP9_9FIRM</name>
<accession>A0A9D1WJP9</accession>
<keyword evidence="4 7" id="KW-0560">Oxidoreductase</keyword>
<feature type="domain" description="FAD/NAD(P)-binding" evidence="9">
    <location>
        <begin position="5"/>
        <end position="294"/>
    </location>
</feature>
<organism evidence="10 11">
    <name type="scientific">Candidatus Blautia gallistercoris</name>
    <dbReference type="NCBI Taxonomy" id="2838490"/>
    <lineage>
        <taxon>Bacteria</taxon>
        <taxon>Bacillati</taxon>
        <taxon>Bacillota</taxon>
        <taxon>Clostridia</taxon>
        <taxon>Lachnospirales</taxon>
        <taxon>Lachnospiraceae</taxon>
        <taxon>Blautia</taxon>
    </lineage>
</organism>
<reference evidence="10" key="1">
    <citation type="journal article" date="2021" name="PeerJ">
        <title>Extensive microbial diversity within the chicken gut microbiome revealed by metagenomics and culture.</title>
        <authorList>
            <person name="Gilroy R."/>
            <person name="Ravi A."/>
            <person name="Getino M."/>
            <person name="Pursley I."/>
            <person name="Horton D.L."/>
            <person name="Alikhan N.F."/>
            <person name="Baker D."/>
            <person name="Gharbi K."/>
            <person name="Hall N."/>
            <person name="Watson M."/>
            <person name="Adriaenssens E.M."/>
            <person name="Foster-Nyarko E."/>
            <person name="Jarju S."/>
            <person name="Secka A."/>
            <person name="Antonio M."/>
            <person name="Oren A."/>
            <person name="Chaudhuri R.R."/>
            <person name="La Ragione R."/>
            <person name="Hildebrand F."/>
            <person name="Pallen M.J."/>
        </authorList>
    </citation>
    <scope>NUCLEOTIDE SEQUENCE</scope>
    <source>
        <strain evidence="10">ChiSjej1B19-8411</strain>
    </source>
</reference>
<dbReference type="GO" id="GO:0019430">
    <property type="term" value="P:removal of superoxide radicals"/>
    <property type="evidence" value="ECO:0007669"/>
    <property type="project" value="UniProtKB-UniRule"/>
</dbReference>
<dbReference type="PANTHER" id="PTHR48105">
    <property type="entry name" value="THIOREDOXIN REDUCTASE 1-RELATED-RELATED"/>
    <property type="match status" value="1"/>
</dbReference>
<sequence>MKNHYDLIIVGTGPAGLTAAVYAARARIHTLLLEKEFVNGGQIVNTAEVDNYPGMPGITGMNLAEAMKDHAGRLGMISVRESVKEILVDKVNGKKTVVTNKARYESETVILATGARHRMLGVAGEEELAGMGVSYCATCDGAFYRDQTVAVIGGGNTAAEDAILLSRICRKVYVIHRRGKLRAEKILQEALLAAENVEICWNTAVTAIEGEDEVSGLRLKDCAADQERFLPVNGVFVAVGVLPNTEAFAGLVRQDEQGYLCAGEDCCTSEAGIYAAGDVRTKELRQIVTAAADGANAVHAAEKYLRERIWGKKN</sequence>
<dbReference type="InterPro" id="IPR023753">
    <property type="entry name" value="FAD/NAD-binding_dom"/>
</dbReference>
<keyword evidence="8" id="KW-0521">NADP</keyword>
<dbReference type="InterPro" id="IPR036188">
    <property type="entry name" value="FAD/NAD-bd_sf"/>
</dbReference>
<dbReference type="EC" id="1.8.1.9" evidence="7"/>
<dbReference type="InterPro" id="IPR050097">
    <property type="entry name" value="Ferredoxin-NADP_redctase_2"/>
</dbReference>
<evidence type="ECO:0000256" key="5">
    <source>
        <dbReference type="ARBA" id="ARBA00023157"/>
    </source>
</evidence>
<evidence type="ECO:0000259" key="9">
    <source>
        <dbReference type="Pfam" id="PF07992"/>
    </source>
</evidence>
<gene>
    <name evidence="10" type="primary">trxB</name>
    <name evidence="10" type="ORF">IAA45_12430</name>
</gene>
<evidence type="ECO:0000256" key="1">
    <source>
        <dbReference type="ARBA" id="ARBA00009333"/>
    </source>
</evidence>
<dbReference type="EMBL" id="DXEX01000264">
    <property type="protein sequence ID" value="HIX60501.1"/>
    <property type="molecule type" value="Genomic_DNA"/>
</dbReference>
<dbReference type="PRINTS" id="PR00469">
    <property type="entry name" value="PNDRDTASEII"/>
</dbReference>
<dbReference type="NCBIfam" id="TIGR01292">
    <property type="entry name" value="TRX_reduct"/>
    <property type="match status" value="1"/>
</dbReference>
<evidence type="ECO:0000256" key="4">
    <source>
        <dbReference type="ARBA" id="ARBA00023002"/>
    </source>
</evidence>
<dbReference type="PRINTS" id="PR00368">
    <property type="entry name" value="FADPNR"/>
</dbReference>
<dbReference type="Pfam" id="PF07992">
    <property type="entry name" value="Pyr_redox_2"/>
    <property type="match status" value="1"/>
</dbReference>
<dbReference type="Gene3D" id="3.50.50.60">
    <property type="entry name" value="FAD/NAD(P)-binding domain"/>
    <property type="match status" value="2"/>
</dbReference>
<keyword evidence="2 7" id="KW-0285">Flavoprotein</keyword>
<evidence type="ECO:0000256" key="7">
    <source>
        <dbReference type="RuleBase" id="RU003880"/>
    </source>
</evidence>
<evidence type="ECO:0000256" key="2">
    <source>
        <dbReference type="ARBA" id="ARBA00022630"/>
    </source>
</evidence>
<keyword evidence="6 7" id="KW-0676">Redox-active center</keyword>
<proteinExistence type="inferred from homology"/>
<comment type="caution">
    <text evidence="10">The sequence shown here is derived from an EMBL/GenBank/DDBJ whole genome shotgun (WGS) entry which is preliminary data.</text>
</comment>